<dbReference type="InterPro" id="IPR036271">
    <property type="entry name" value="Tet_transcr_reg_TetR-rel_C_sf"/>
</dbReference>
<feature type="domain" description="HTH tetR-type" evidence="5">
    <location>
        <begin position="18"/>
        <end position="78"/>
    </location>
</feature>
<dbReference type="PROSITE" id="PS50977">
    <property type="entry name" value="HTH_TETR_2"/>
    <property type="match status" value="1"/>
</dbReference>
<comment type="caution">
    <text evidence="6">The sequence shown here is derived from an EMBL/GenBank/DDBJ whole genome shotgun (WGS) entry which is preliminary data.</text>
</comment>
<dbReference type="Pfam" id="PF17935">
    <property type="entry name" value="TetR_C_27"/>
    <property type="match status" value="1"/>
</dbReference>
<dbReference type="EMBL" id="BMMF01000005">
    <property type="protein sequence ID" value="GGK33684.1"/>
    <property type="molecule type" value="Genomic_DNA"/>
</dbReference>
<dbReference type="AlphaFoldDB" id="A0A917Q7P3"/>
<proteinExistence type="predicted"/>
<dbReference type="InterPro" id="IPR009057">
    <property type="entry name" value="Homeodomain-like_sf"/>
</dbReference>
<dbReference type="GO" id="GO:0000976">
    <property type="term" value="F:transcription cis-regulatory region binding"/>
    <property type="evidence" value="ECO:0007669"/>
    <property type="project" value="TreeGrafter"/>
</dbReference>
<reference evidence="6 7" key="1">
    <citation type="journal article" date="2014" name="Int. J. Syst. Evol. Microbiol.">
        <title>Complete genome sequence of Corynebacterium casei LMG S-19264T (=DSM 44701T), isolated from a smear-ripened cheese.</title>
        <authorList>
            <consortium name="US DOE Joint Genome Institute (JGI-PGF)"/>
            <person name="Walter F."/>
            <person name="Albersmeier A."/>
            <person name="Kalinowski J."/>
            <person name="Ruckert C."/>
        </authorList>
    </citation>
    <scope>NUCLEOTIDE SEQUENCE [LARGE SCALE GENOMIC DNA]</scope>
    <source>
        <strain evidence="6 7">CGMCC 1.9161</strain>
    </source>
</reference>
<dbReference type="Proteomes" id="UP000600449">
    <property type="component" value="Unassembled WGS sequence"/>
</dbReference>
<organism evidence="6 7">
    <name type="scientific">Salinarimonas ramus</name>
    <dbReference type="NCBI Taxonomy" id="690164"/>
    <lineage>
        <taxon>Bacteria</taxon>
        <taxon>Pseudomonadati</taxon>
        <taxon>Pseudomonadota</taxon>
        <taxon>Alphaproteobacteria</taxon>
        <taxon>Hyphomicrobiales</taxon>
        <taxon>Salinarimonadaceae</taxon>
        <taxon>Salinarimonas</taxon>
    </lineage>
</organism>
<keyword evidence="1" id="KW-0805">Transcription regulation</keyword>
<dbReference type="InterPro" id="IPR041478">
    <property type="entry name" value="TetR_C_27"/>
</dbReference>
<evidence type="ECO:0000313" key="6">
    <source>
        <dbReference type="EMBL" id="GGK33684.1"/>
    </source>
</evidence>
<evidence type="ECO:0000256" key="3">
    <source>
        <dbReference type="ARBA" id="ARBA00023163"/>
    </source>
</evidence>
<dbReference type="SUPFAM" id="SSF48498">
    <property type="entry name" value="Tetracyclin repressor-like, C-terminal domain"/>
    <property type="match status" value="1"/>
</dbReference>
<evidence type="ECO:0000259" key="5">
    <source>
        <dbReference type="PROSITE" id="PS50977"/>
    </source>
</evidence>
<dbReference type="Pfam" id="PF00440">
    <property type="entry name" value="TetR_N"/>
    <property type="match status" value="1"/>
</dbReference>
<keyword evidence="2 4" id="KW-0238">DNA-binding</keyword>
<evidence type="ECO:0000256" key="1">
    <source>
        <dbReference type="ARBA" id="ARBA00023015"/>
    </source>
</evidence>
<dbReference type="InterPro" id="IPR050109">
    <property type="entry name" value="HTH-type_TetR-like_transc_reg"/>
</dbReference>
<gene>
    <name evidence="6" type="ORF">GCM10011322_20440</name>
</gene>
<name>A0A917Q7P3_9HYPH</name>
<keyword evidence="3" id="KW-0804">Transcription</keyword>
<dbReference type="InterPro" id="IPR001647">
    <property type="entry name" value="HTH_TetR"/>
</dbReference>
<evidence type="ECO:0000256" key="2">
    <source>
        <dbReference type="ARBA" id="ARBA00023125"/>
    </source>
</evidence>
<dbReference type="SUPFAM" id="SSF46689">
    <property type="entry name" value="Homeodomain-like"/>
    <property type="match status" value="1"/>
</dbReference>
<dbReference type="PANTHER" id="PTHR30055:SF151">
    <property type="entry name" value="TRANSCRIPTIONAL REGULATORY PROTEIN"/>
    <property type="match status" value="1"/>
</dbReference>
<dbReference type="Gene3D" id="1.10.357.10">
    <property type="entry name" value="Tetracycline Repressor, domain 2"/>
    <property type="match status" value="1"/>
</dbReference>
<dbReference type="GO" id="GO:0003700">
    <property type="term" value="F:DNA-binding transcription factor activity"/>
    <property type="evidence" value="ECO:0007669"/>
    <property type="project" value="TreeGrafter"/>
</dbReference>
<keyword evidence="7" id="KW-1185">Reference proteome</keyword>
<dbReference type="PANTHER" id="PTHR30055">
    <property type="entry name" value="HTH-TYPE TRANSCRIPTIONAL REGULATOR RUTR"/>
    <property type="match status" value="1"/>
</dbReference>
<protein>
    <submittedName>
        <fullName evidence="6">TetR family transcriptional regulator</fullName>
    </submittedName>
</protein>
<sequence length="212" mass="23438">MRLTGPAAVTPPRPPVETATDVRLLRIAADHLARFGPRRLTVTGVAEEAGMTHANVYRYYPSKADLIDAVAGQWLRDVEAELANVVDGPDPVEDKLERFVTAIATSYRACAVEQPTLFEVYVSAVEESRGIARKHRGRQLRLLERILEEGIATEAFAPKDRDRAVAFVIDAVQRFVNPVMVRVDARVPSGVMETRLGTMIEVVLRALHGGWV</sequence>
<feature type="DNA-binding region" description="H-T-H motif" evidence="4">
    <location>
        <begin position="41"/>
        <end position="60"/>
    </location>
</feature>
<evidence type="ECO:0000313" key="7">
    <source>
        <dbReference type="Proteomes" id="UP000600449"/>
    </source>
</evidence>
<accession>A0A917Q7P3</accession>
<evidence type="ECO:0000256" key="4">
    <source>
        <dbReference type="PROSITE-ProRule" id="PRU00335"/>
    </source>
</evidence>